<dbReference type="SUPFAM" id="SSF82185">
    <property type="entry name" value="Histone H3 K4-specific methyltransferase SET7/9 N-terminal domain"/>
    <property type="match status" value="1"/>
</dbReference>
<dbReference type="InterPro" id="IPR011652">
    <property type="entry name" value="MORN_2"/>
</dbReference>
<dbReference type="Pfam" id="PF07661">
    <property type="entry name" value="MORN_2"/>
    <property type="match status" value="3"/>
</dbReference>
<gene>
    <name evidence="1" type="ORF">METZ01_LOCUS371331</name>
</gene>
<accession>A0A382TAG8</accession>
<dbReference type="AlphaFoldDB" id="A0A382TAG8"/>
<dbReference type="EMBL" id="UINC01134744">
    <property type="protein sequence ID" value="SVD18477.1"/>
    <property type="molecule type" value="Genomic_DNA"/>
</dbReference>
<reference evidence="1" key="1">
    <citation type="submission" date="2018-05" db="EMBL/GenBank/DDBJ databases">
        <authorList>
            <person name="Lanie J.A."/>
            <person name="Ng W.-L."/>
            <person name="Kazmierczak K.M."/>
            <person name="Andrzejewski T.M."/>
            <person name="Davidsen T.M."/>
            <person name="Wayne K.J."/>
            <person name="Tettelin H."/>
            <person name="Glass J.I."/>
            <person name="Rusch D."/>
            <person name="Podicherti R."/>
            <person name="Tsui H.-C.T."/>
            <person name="Winkler M.E."/>
        </authorList>
    </citation>
    <scope>NUCLEOTIDE SEQUENCE</scope>
</reference>
<organism evidence="1">
    <name type="scientific">marine metagenome</name>
    <dbReference type="NCBI Taxonomy" id="408172"/>
    <lineage>
        <taxon>unclassified sequences</taxon>
        <taxon>metagenomes</taxon>
        <taxon>ecological metagenomes</taxon>
    </lineage>
</organism>
<protein>
    <submittedName>
        <fullName evidence="1">Uncharacterized protein</fullName>
    </submittedName>
</protein>
<proteinExistence type="predicted"/>
<evidence type="ECO:0000313" key="1">
    <source>
        <dbReference type="EMBL" id="SVD18477.1"/>
    </source>
</evidence>
<name>A0A382TAG8_9ZZZZ</name>
<sequence>MKKETAKNIIHTEYHENGQLKHEVKFEDFKIKAKDTWMNEFRWKQTWWFDNGQIEKVANYVNDKEDGKWFAWYWHGRIKTKVNFKNGNLEGRQTEYFENGQIDMEGIFKDGNYIKNGRRSGSWE</sequence>
<dbReference type="Gene3D" id="2.20.110.10">
    <property type="entry name" value="Histone H3 K4-specific methyltransferase SET7/9 N-terminal domain"/>
    <property type="match status" value="1"/>
</dbReference>